<dbReference type="Proteomes" id="UP001642540">
    <property type="component" value="Unassembled WGS sequence"/>
</dbReference>
<feature type="transmembrane region" description="Helical" evidence="1">
    <location>
        <begin position="210"/>
        <end position="230"/>
    </location>
</feature>
<keyword evidence="1" id="KW-0472">Membrane</keyword>
<feature type="transmembrane region" description="Helical" evidence="1">
    <location>
        <begin position="156"/>
        <end position="174"/>
    </location>
</feature>
<protein>
    <submittedName>
        <fullName evidence="2">Uncharacterized protein</fullName>
    </submittedName>
</protein>
<name>A0ABP1S7B9_9HEXA</name>
<feature type="transmembrane region" description="Helical" evidence="1">
    <location>
        <begin position="343"/>
        <end position="362"/>
    </location>
</feature>
<keyword evidence="3" id="KW-1185">Reference proteome</keyword>
<feature type="transmembrane region" description="Helical" evidence="1">
    <location>
        <begin position="675"/>
        <end position="696"/>
    </location>
</feature>
<feature type="transmembrane region" description="Helical" evidence="1">
    <location>
        <begin position="395"/>
        <end position="412"/>
    </location>
</feature>
<dbReference type="EMBL" id="CAXLJM020000164">
    <property type="protein sequence ID" value="CAL8145414.1"/>
    <property type="molecule type" value="Genomic_DNA"/>
</dbReference>
<evidence type="ECO:0000313" key="3">
    <source>
        <dbReference type="Proteomes" id="UP001642540"/>
    </source>
</evidence>
<keyword evidence="1" id="KW-0812">Transmembrane</keyword>
<gene>
    <name evidence="2" type="ORF">ODALV1_LOCUS30483</name>
</gene>
<evidence type="ECO:0000256" key="1">
    <source>
        <dbReference type="SAM" id="Phobius"/>
    </source>
</evidence>
<reference evidence="2 3" key="1">
    <citation type="submission" date="2024-08" db="EMBL/GenBank/DDBJ databases">
        <authorList>
            <person name="Cucini C."/>
            <person name="Frati F."/>
        </authorList>
    </citation>
    <scope>NUCLEOTIDE SEQUENCE [LARGE SCALE GENOMIC DNA]</scope>
</reference>
<evidence type="ECO:0000313" key="2">
    <source>
        <dbReference type="EMBL" id="CAL8145414.1"/>
    </source>
</evidence>
<accession>A0ABP1S7B9</accession>
<organism evidence="2 3">
    <name type="scientific">Orchesella dallaii</name>
    <dbReference type="NCBI Taxonomy" id="48710"/>
    <lineage>
        <taxon>Eukaryota</taxon>
        <taxon>Metazoa</taxon>
        <taxon>Ecdysozoa</taxon>
        <taxon>Arthropoda</taxon>
        <taxon>Hexapoda</taxon>
        <taxon>Collembola</taxon>
        <taxon>Entomobryomorpha</taxon>
        <taxon>Entomobryoidea</taxon>
        <taxon>Orchesellidae</taxon>
        <taxon>Orchesellinae</taxon>
        <taxon>Orchesella</taxon>
    </lineage>
</organism>
<comment type="caution">
    <text evidence="2">The sequence shown here is derived from an EMBL/GenBank/DDBJ whole genome shotgun (WGS) entry which is preliminary data.</text>
</comment>
<sequence length="708" mass="81590">MPYLKKEGMNLSTHKISLFLNLFSKCTLYLITNSTEYLPAIPQELFEDERNSVLLYQYAIEKNLIIAISHKGSNQSNPWILFRYKNLLLTSRYTKSCLVHVPLISNPIRSTAGSSYFEELSEKSFTCCRPPDYIIYPKDFTQSPSHCSHKFTQRTYLAPSLIIIVNLTANYVAISDYITKFWDPSARKDYYSIGCLRHQLDKLENSSLKLLQLTWEALLFINFLTTKLFYYKRSCNQMLKPVSIKLKVVLFEEHWLRSCLNGIFLEYKNFSTESIPGFKYDRMKQQLKRNYHSTLILKTIIAPIPNSLDFYGYRYLVMLDTRKIFDTSSIVDLNAVLNPFSPILWALTIFSAVLVALLLRLLGSNSPEFSTLFILIEQDSCAESLSTGKMLTQRFLILTLWVITTYFLRNFYTSNVYSYLTAEPEPIIPSSFENIVKDSSYQILGRDEELWELLVRSDSSQSVGDGTNESLLIKRLISRAKTFPLAFLRETNSWTDFTQYHITQLANGNSISLRCYPFFEHLYNAARENSSLKKIAYLYSYPMAFRPAVESPEFITNSRLDAFSVTSFGSRRVFHNSERLLFSKLEGYKGVYDLRVKVANRIFGELKQSGILSYWKNSFTFVSVAKHLTEINDMIKSNVSWNFVTLAAKMRADARGLKEGIDLGKGKEEKSQIEALGTIWILYGGLCGLCFGPFLVEQIYDSLRSSRV</sequence>
<keyword evidence="1" id="KW-1133">Transmembrane helix</keyword>
<proteinExistence type="predicted"/>